<evidence type="ECO:0000313" key="3">
    <source>
        <dbReference type="Proteomes" id="UP000006008"/>
    </source>
</evidence>
<dbReference type="EMBL" id="ADLD01000009">
    <property type="protein sequence ID" value="EHB92846.1"/>
    <property type="molecule type" value="Genomic_DNA"/>
</dbReference>
<keyword evidence="3" id="KW-1185">Reference proteome</keyword>
<dbReference type="STRING" id="742725.HMPREF9450_01050"/>
<protein>
    <recommendedName>
        <fullName evidence="1">Gfo/Idh/MocA-like oxidoreductase N-terminal domain-containing protein</fullName>
    </recommendedName>
</protein>
<dbReference type="GeneID" id="92815928"/>
<dbReference type="InterPro" id="IPR000683">
    <property type="entry name" value="Gfo/Idh/MocA-like_OxRdtase_N"/>
</dbReference>
<dbReference type="PATRIC" id="fig|742725.3.peg.1110"/>
<dbReference type="eggNOG" id="COG0673">
    <property type="taxonomic scope" value="Bacteria"/>
</dbReference>
<dbReference type="InterPro" id="IPR050463">
    <property type="entry name" value="Gfo/Idh/MocA_oxidrdct_glycsds"/>
</dbReference>
<dbReference type="InterPro" id="IPR036291">
    <property type="entry name" value="NAD(P)-bd_dom_sf"/>
</dbReference>
<evidence type="ECO:0000313" key="2">
    <source>
        <dbReference type="EMBL" id="EHB92846.1"/>
    </source>
</evidence>
<feature type="domain" description="Gfo/Idh/MocA-like oxidoreductase N-terminal" evidence="1">
    <location>
        <begin position="83"/>
        <end position="156"/>
    </location>
</feature>
<accession>G5H7K7</accession>
<dbReference type="GO" id="GO:0000166">
    <property type="term" value="F:nucleotide binding"/>
    <property type="evidence" value="ECO:0007669"/>
    <property type="project" value="InterPro"/>
</dbReference>
<sequence length="334" mass="36275">MKTKSLFLTLLALVVATGLTAKVKKIGMIGLDTSHSIAFVKSFNDKSGPHAGLGEYRVVAAYPHGSYTIPSSYERIPAYTDSVKKYGVEIVGSIDDLLKQVDYVLLETNDGNMHLEQAAQVMKAGKPMFIDKPIAGHLNEAIAIFELSKKYNVPLFSSSSLRYTAATQEIHNGKYGEVIGADSYGPDNSEPSHGDFTWYGIHAVEALYAVMGTGCKEVSCASVPGTEVATGIWEGDRIGTFRANVKAKYVFGGTVFTKEGAFQMGSEIPYEALLQRIIGFFDTGVVPVTPQETIEIFTFMEAASVSKARGGVPVMMSEVYEKASREAQEILKKY</sequence>
<dbReference type="RefSeq" id="WP_009133856.1">
    <property type="nucleotide sequence ID" value="NZ_CP102250.1"/>
</dbReference>
<dbReference type="SUPFAM" id="SSF51735">
    <property type="entry name" value="NAD(P)-binding Rossmann-fold domains"/>
    <property type="match status" value="1"/>
</dbReference>
<organism evidence="2 3">
    <name type="scientific">Alistipes indistinctus YIT 12060</name>
    <dbReference type="NCBI Taxonomy" id="742725"/>
    <lineage>
        <taxon>Bacteria</taxon>
        <taxon>Pseudomonadati</taxon>
        <taxon>Bacteroidota</taxon>
        <taxon>Bacteroidia</taxon>
        <taxon>Bacteroidales</taxon>
        <taxon>Rikenellaceae</taxon>
        <taxon>Alistipes</taxon>
    </lineage>
</organism>
<dbReference type="PANTHER" id="PTHR43818:SF9">
    <property type="entry name" value="HYPOTHETICAL OXIDOREDUCTASE"/>
    <property type="match status" value="1"/>
</dbReference>
<dbReference type="OrthoDB" id="1408251at2"/>
<name>G5H7K7_9BACT</name>
<comment type="caution">
    <text evidence="2">The sequence shown here is derived from an EMBL/GenBank/DDBJ whole genome shotgun (WGS) entry which is preliminary data.</text>
</comment>
<dbReference type="Proteomes" id="UP000006008">
    <property type="component" value="Unassembled WGS sequence"/>
</dbReference>
<dbReference type="HOGENOM" id="CLU_065109_0_0_10"/>
<dbReference type="AlphaFoldDB" id="G5H7K7"/>
<dbReference type="Pfam" id="PF01408">
    <property type="entry name" value="GFO_IDH_MocA"/>
    <property type="match status" value="1"/>
</dbReference>
<evidence type="ECO:0000259" key="1">
    <source>
        <dbReference type="Pfam" id="PF01408"/>
    </source>
</evidence>
<gene>
    <name evidence="2" type="ORF">HMPREF9450_01050</name>
</gene>
<proteinExistence type="predicted"/>
<dbReference type="Gene3D" id="3.40.50.720">
    <property type="entry name" value="NAD(P)-binding Rossmann-like Domain"/>
    <property type="match status" value="1"/>
</dbReference>
<reference evidence="2 3" key="1">
    <citation type="submission" date="2011-08" db="EMBL/GenBank/DDBJ databases">
        <title>The Genome Sequence of Alistipes indistinctus YIT 12060.</title>
        <authorList>
            <consortium name="The Broad Institute Genome Sequencing Platform"/>
            <person name="Earl A."/>
            <person name="Ward D."/>
            <person name="Feldgarden M."/>
            <person name="Gevers D."/>
            <person name="Morotomi M."/>
            <person name="Young S.K."/>
            <person name="Zeng Q."/>
            <person name="Gargeya S."/>
            <person name="Fitzgerald M."/>
            <person name="Haas B."/>
            <person name="Abouelleil A."/>
            <person name="Alvarado L."/>
            <person name="Arachchi H.M."/>
            <person name="Berlin A."/>
            <person name="Brown A."/>
            <person name="Chapman S.B."/>
            <person name="Chen Z."/>
            <person name="Dunbar C."/>
            <person name="Freedman E."/>
            <person name="Gearin G."/>
            <person name="Gellesch M."/>
            <person name="Goldberg J."/>
            <person name="Griggs A."/>
            <person name="Gujja S."/>
            <person name="Heiman D."/>
            <person name="Howarth C."/>
            <person name="Larson L."/>
            <person name="Lui A."/>
            <person name="MacDonald P.J.P."/>
            <person name="Montmayeur A."/>
            <person name="Murphy C."/>
            <person name="Neiman D."/>
            <person name="Pearson M."/>
            <person name="Priest M."/>
            <person name="Roberts A."/>
            <person name="Saif S."/>
            <person name="Shea T."/>
            <person name="Shenoy N."/>
            <person name="Sisk P."/>
            <person name="Stolte C."/>
            <person name="Sykes S."/>
            <person name="Wortman J."/>
            <person name="Nusbaum C."/>
            <person name="Birren B."/>
        </authorList>
    </citation>
    <scope>NUCLEOTIDE SEQUENCE [LARGE SCALE GENOMIC DNA]</scope>
    <source>
        <strain evidence="2 3">YIT 12060</strain>
    </source>
</reference>
<dbReference type="PANTHER" id="PTHR43818">
    <property type="entry name" value="BCDNA.GH03377"/>
    <property type="match status" value="1"/>
</dbReference>